<dbReference type="InterPro" id="IPR013324">
    <property type="entry name" value="RNA_pol_sigma_r3/r4-like"/>
</dbReference>
<reference evidence="6" key="1">
    <citation type="submission" date="2021-03" db="EMBL/GenBank/DDBJ databases">
        <title>Acanthopleuribacteraceae sp. M133.</title>
        <authorList>
            <person name="Wang G."/>
        </authorList>
    </citation>
    <scope>NUCLEOTIDE SEQUENCE</scope>
    <source>
        <strain evidence="6">M133</strain>
    </source>
</reference>
<comment type="similarity">
    <text evidence="1">Belongs to the sigma-70 factor family. ECF subfamily.</text>
</comment>
<dbReference type="AlphaFoldDB" id="A0A8A4TP50"/>
<dbReference type="NCBIfam" id="TIGR02999">
    <property type="entry name" value="Sig-70_X6"/>
    <property type="match status" value="1"/>
</dbReference>
<dbReference type="Gene3D" id="1.10.10.10">
    <property type="entry name" value="Winged helix-like DNA-binding domain superfamily/Winged helix DNA-binding domain"/>
    <property type="match status" value="1"/>
</dbReference>
<dbReference type="EMBL" id="CP071793">
    <property type="protein sequence ID" value="QTD51323.1"/>
    <property type="molecule type" value="Genomic_DNA"/>
</dbReference>
<gene>
    <name evidence="6" type="ORF">J3U87_02545</name>
</gene>
<keyword evidence="4" id="KW-0804">Transcription</keyword>
<evidence type="ECO:0000256" key="3">
    <source>
        <dbReference type="ARBA" id="ARBA00023082"/>
    </source>
</evidence>
<protein>
    <submittedName>
        <fullName evidence="6">Sigma-70 family RNA polymerase sigma factor</fullName>
    </submittedName>
</protein>
<dbReference type="PANTHER" id="PTHR43133:SF39">
    <property type="entry name" value="SIMILAR TO RNA POLYMERASE SIGMA-E FACTOR"/>
    <property type="match status" value="1"/>
</dbReference>
<dbReference type="InterPro" id="IPR036388">
    <property type="entry name" value="WH-like_DNA-bd_sf"/>
</dbReference>
<dbReference type="InterPro" id="IPR039425">
    <property type="entry name" value="RNA_pol_sigma-70-like"/>
</dbReference>
<dbReference type="InterPro" id="IPR053812">
    <property type="entry name" value="HTH_Sigma70_ECF-like"/>
</dbReference>
<organism evidence="6 7">
    <name type="scientific">Sulfidibacter corallicola</name>
    <dbReference type="NCBI Taxonomy" id="2818388"/>
    <lineage>
        <taxon>Bacteria</taxon>
        <taxon>Pseudomonadati</taxon>
        <taxon>Acidobacteriota</taxon>
        <taxon>Holophagae</taxon>
        <taxon>Acanthopleuribacterales</taxon>
        <taxon>Acanthopleuribacteraceae</taxon>
        <taxon>Sulfidibacter</taxon>
    </lineage>
</organism>
<dbReference type="InterPro" id="IPR013325">
    <property type="entry name" value="RNA_pol_sigma_r2"/>
</dbReference>
<dbReference type="SUPFAM" id="SSF88946">
    <property type="entry name" value="Sigma2 domain of RNA polymerase sigma factors"/>
    <property type="match status" value="1"/>
</dbReference>
<evidence type="ECO:0000313" key="6">
    <source>
        <dbReference type="EMBL" id="QTD51323.1"/>
    </source>
</evidence>
<dbReference type="RefSeq" id="WP_237381455.1">
    <property type="nucleotide sequence ID" value="NZ_CP071793.1"/>
</dbReference>
<keyword evidence="3" id="KW-0731">Sigma factor</keyword>
<dbReference type="Pfam" id="PF07638">
    <property type="entry name" value="Sigma70_ECF"/>
    <property type="match status" value="1"/>
</dbReference>
<evidence type="ECO:0000256" key="4">
    <source>
        <dbReference type="ARBA" id="ARBA00023163"/>
    </source>
</evidence>
<dbReference type="NCBIfam" id="TIGR02937">
    <property type="entry name" value="sigma70-ECF"/>
    <property type="match status" value="1"/>
</dbReference>
<proteinExistence type="inferred from homology"/>
<evidence type="ECO:0000313" key="7">
    <source>
        <dbReference type="Proteomes" id="UP000663929"/>
    </source>
</evidence>
<dbReference type="KEGG" id="scor:J3U87_02545"/>
<evidence type="ECO:0000256" key="2">
    <source>
        <dbReference type="ARBA" id="ARBA00023015"/>
    </source>
</evidence>
<dbReference type="Gene3D" id="1.10.1740.10">
    <property type="match status" value="1"/>
</dbReference>
<evidence type="ECO:0000256" key="1">
    <source>
        <dbReference type="ARBA" id="ARBA00010641"/>
    </source>
</evidence>
<dbReference type="SUPFAM" id="SSF88659">
    <property type="entry name" value="Sigma3 and sigma4 domains of RNA polymerase sigma factors"/>
    <property type="match status" value="1"/>
</dbReference>
<evidence type="ECO:0000259" key="5">
    <source>
        <dbReference type="Pfam" id="PF07638"/>
    </source>
</evidence>
<dbReference type="GO" id="GO:0006352">
    <property type="term" value="P:DNA-templated transcription initiation"/>
    <property type="evidence" value="ECO:0007669"/>
    <property type="project" value="InterPro"/>
</dbReference>
<dbReference type="PANTHER" id="PTHR43133">
    <property type="entry name" value="RNA POLYMERASE ECF-TYPE SIGMA FACTO"/>
    <property type="match status" value="1"/>
</dbReference>
<dbReference type="InterPro" id="IPR011517">
    <property type="entry name" value="RNA_pol_sigma70_ECF-like"/>
</dbReference>
<feature type="domain" description="RNA polymerase sigma-70 ECF-like HTH" evidence="5">
    <location>
        <begin position="6"/>
        <end position="184"/>
    </location>
</feature>
<keyword evidence="2" id="KW-0805">Transcription regulation</keyword>
<dbReference type="Proteomes" id="UP000663929">
    <property type="component" value="Chromosome"/>
</dbReference>
<dbReference type="InterPro" id="IPR014284">
    <property type="entry name" value="RNA_pol_sigma-70_dom"/>
</dbReference>
<sequence>MTESEPITRLLNDWQNGDADALTTLITTVYNELRQMAHGAMRWEREGHLYTPTVLVHEAFLKLREQGWDTAFRDRHHFFRILARVMRHILVDHARRQSRQKRGGKLERAELDEMHIGQLQPRFVTLLDDALEVLRSRDPVKSDIVEMRFFGGLSLEQTAEALGLNTSAVYRDWTEAKEILRKEIVS</sequence>
<accession>A0A8A4TP50</accession>
<name>A0A8A4TP50_SULCO</name>
<keyword evidence="7" id="KW-1185">Reference proteome</keyword>
<dbReference type="GO" id="GO:0016987">
    <property type="term" value="F:sigma factor activity"/>
    <property type="evidence" value="ECO:0007669"/>
    <property type="project" value="UniProtKB-KW"/>
</dbReference>